<dbReference type="PANTHER" id="PTHR43261">
    <property type="entry name" value="TRANSLATION ELONGATION FACTOR G-RELATED"/>
    <property type="match status" value="1"/>
</dbReference>
<feature type="compositionally biased region" description="Basic and acidic residues" evidence="4">
    <location>
        <begin position="634"/>
        <end position="649"/>
    </location>
</feature>
<evidence type="ECO:0000259" key="5">
    <source>
        <dbReference type="PROSITE" id="PS51722"/>
    </source>
</evidence>
<dbReference type="PROSITE" id="PS51722">
    <property type="entry name" value="G_TR_2"/>
    <property type="match status" value="1"/>
</dbReference>
<dbReference type="Pfam" id="PF14492">
    <property type="entry name" value="EFG_III"/>
    <property type="match status" value="1"/>
</dbReference>
<dbReference type="Pfam" id="PF03764">
    <property type="entry name" value="EFG_IV"/>
    <property type="match status" value="1"/>
</dbReference>
<dbReference type="InterPro" id="IPR000640">
    <property type="entry name" value="EFG_V-like"/>
</dbReference>
<dbReference type="GO" id="GO:0005525">
    <property type="term" value="F:GTP binding"/>
    <property type="evidence" value="ECO:0007669"/>
    <property type="project" value="UniProtKB-KW"/>
</dbReference>
<organism evidence="6 7">
    <name type="scientific">Nocardioides iriomotensis</name>
    <dbReference type="NCBI Taxonomy" id="715784"/>
    <lineage>
        <taxon>Bacteria</taxon>
        <taxon>Bacillati</taxon>
        <taxon>Actinomycetota</taxon>
        <taxon>Actinomycetes</taxon>
        <taxon>Propionibacteriales</taxon>
        <taxon>Nocardioidaceae</taxon>
        <taxon>Nocardioides</taxon>
    </lineage>
</organism>
<dbReference type="AlphaFoldDB" id="A0A4Q5IW66"/>
<dbReference type="EMBL" id="SDPU01000032">
    <property type="protein sequence ID" value="RYU10350.1"/>
    <property type="molecule type" value="Genomic_DNA"/>
</dbReference>
<protein>
    <submittedName>
        <fullName evidence="6">TetM/TetW/TetO/TetS family tetracycline resistance ribosomal protection protein</fullName>
    </submittedName>
</protein>
<dbReference type="SUPFAM" id="SSF54211">
    <property type="entry name" value="Ribosomal protein S5 domain 2-like"/>
    <property type="match status" value="1"/>
</dbReference>
<dbReference type="GO" id="GO:0032790">
    <property type="term" value="P:ribosome disassembly"/>
    <property type="evidence" value="ECO:0007669"/>
    <property type="project" value="TreeGrafter"/>
</dbReference>
<dbReference type="OrthoDB" id="9801472at2"/>
<feature type="region of interest" description="Disordered" evidence="4">
    <location>
        <begin position="621"/>
        <end position="649"/>
    </location>
</feature>
<gene>
    <name evidence="6" type="ORF">ETU37_17405</name>
</gene>
<accession>A0A4Q5IW66</accession>
<dbReference type="GO" id="GO:0006412">
    <property type="term" value="P:translation"/>
    <property type="evidence" value="ECO:0007669"/>
    <property type="project" value="UniProtKB-KW"/>
</dbReference>
<dbReference type="InterPro" id="IPR000795">
    <property type="entry name" value="T_Tr_GTP-bd_dom"/>
</dbReference>
<dbReference type="InterPro" id="IPR027417">
    <property type="entry name" value="P-loop_NTPase"/>
</dbReference>
<reference evidence="6 7" key="1">
    <citation type="submission" date="2019-01" db="EMBL/GenBank/DDBJ databases">
        <title>Nocardioides guangzhouensis sp. nov., an actinobacterium isolated from soil.</title>
        <authorList>
            <person name="Fu Y."/>
            <person name="Cai Y."/>
            <person name="Lin Z."/>
            <person name="Chen P."/>
        </authorList>
    </citation>
    <scope>NUCLEOTIDE SEQUENCE [LARGE SCALE GENOMIC DNA]</scope>
    <source>
        <strain evidence="6 7">NBRC 105384</strain>
    </source>
</reference>
<dbReference type="Gene3D" id="2.40.30.10">
    <property type="entry name" value="Translation factors"/>
    <property type="match status" value="1"/>
</dbReference>
<dbReference type="InterPro" id="IPR014721">
    <property type="entry name" value="Ribsml_uS5_D2-typ_fold_subgr"/>
</dbReference>
<dbReference type="InterPro" id="IPR031157">
    <property type="entry name" value="G_TR_CS"/>
</dbReference>
<evidence type="ECO:0000256" key="2">
    <source>
        <dbReference type="ARBA" id="ARBA00022917"/>
    </source>
</evidence>
<keyword evidence="3" id="KW-0342">GTP-binding</keyword>
<sequence>MNLGIVAHVDAGKTSLTERLLYDAGVIDAPGSVDAGTTRTDSMDLERRRGITIRAAVTSFDIGDLAVNLVDTPGHPDFIAEVERSLTVLDAAVLVLSSVEGVQPQTVVIWRALQRIGVPTALFVNKVDRSGSDVAAVVDQVRRRLTPHVVPLARPVAEGTRDATVAPVPLDDDAVVEAVADVDDRVLAGWVDTGRPPTDRVRSTLRRGTRERTLTPLLCGSALTGVGVPLLRDLVHDVLPRARERGGAVSGTVFAVDRDERGRRAWVRLWSGEVHVRDRLRIAGAARPVPVTEVGVSAPGGVAVRRSAGAGQIVALRGPEARIGDVLGRPPRRRTHRFPPATLQALVEPEDPTQRGALFAGLTELAEEDPLIDLRIDDVDGEAALSLHGEVQKEVVGALLEERYGVRARFAQTSTVCIERVVGTGCSTDLIGQRGNPYLAGIGLRVEAAPVGHGVEFSPGVERGNLPPAFVAATEEGVRAGLRQGLLAWEVTDCVVTMTSSAYFPRQSKPHQKFDKSISTVAGDFRHLAPVVIAAALAQARTQVCQPVDRFDLDLPEQAHGQVAALLGRLGAVVLEAASTPGYTRLAGDLPTARVPALAARLPDLTGGEAVLVTRLDHYAPVTGAQPPSRRRRGPDPGDREAWFRDVPR</sequence>
<proteinExistence type="predicted"/>
<dbReference type="GO" id="GO:0003924">
    <property type="term" value="F:GTPase activity"/>
    <property type="evidence" value="ECO:0007669"/>
    <property type="project" value="InterPro"/>
</dbReference>
<feature type="domain" description="Tr-type G" evidence="5">
    <location>
        <begin position="1"/>
        <end position="243"/>
    </location>
</feature>
<dbReference type="InterPro" id="IPR005225">
    <property type="entry name" value="Small_GTP-bd"/>
</dbReference>
<dbReference type="SUPFAM" id="SSF54980">
    <property type="entry name" value="EF-G C-terminal domain-like"/>
    <property type="match status" value="2"/>
</dbReference>
<dbReference type="SUPFAM" id="SSF52540">
    <property type="entry name" value="P-loop containing nucleoside triphosphate hydrolases"/>
    <property type="match status" value="1"/>
</dbReference>
<dbReference type="Gene3D" id="3.40.50.300">
    <property type="entry name" value="P-loop containing nucleotide triphosphate hydrolases"/>
    <property type="match status" value="1"/>
</dbReference>
<dbReference type="Gene3D" id="3.30.230.10">
    <property type="match status" value="1"/>
</dbReference>
<keyword evidence="7" id="KW-1185">Reference proteome</keyword>
<keyword evidence="1" id="KW-0547">Nucleotide-binding</keyword>
<name>A0A4Q5IW66_9ACTN</name>
<dbReference type="InterPro" id="IPR020568">
    <property type="entry name" value="Ribosomal_Su5_D2-typ_SF"/>
</dbReference>
<dbReference type="InterPro" id="IPR009000">
    <property type="entry name" value="Transl_B-barrel_sf"/>
</dbReference>
<dbReference type="InterPro" id="IPR005517">
    <property type="entry name" value="Transl_elong_EFG/EF2_IV"/>
</dbReference>
<evidence type="ECO:0000313" key="6">
    <source>
        <dbReference type="EMBL" id="RYU10350.1"/>
    </source>
</evidence>
<evidence type="ECO:0000256" key="1">
    <source>
        <dbReference type="ARBA" id="ARBA00022741"/>
    </source>
</evidence>
<evidence type="ECO:0000256" key="3">
    <source>
        <dbReference type="ARBA" id="ARBA00023134"/>
    </source>
</evidence>
<dbReference type="InterPro" id="IPR035647">
    <property type="entry name" value="EFG_III/V"/>
</dbReference>
<dbReference type="PRINTS" id="PR01037">
    <property type="entry name" value="TCRTETOQM"/>
</dbReference>
<dbReference type="Pfam" id="PF00009">
    <property type="entry name" value="GTP_EFTU"/>
    <property type="match status" value="1"/>
</dbReference>
<dbReference type="SUPFAM" id="SSF50447">
    <property type="entry name" value="Translation proteins"/>
    <property type="match status" value="1"/>
</dbReference>
<dbReference type="PROSITE" id="PS00301">
    <property type="entry name" value="G_TR_1"/>
    <property type="match status" value="1"/>
</dbReference>
<dbReference type="InterPro" id="IPR041095">
    <property type="entry name" value="EFG_II"/>
</dbReference>
<evidence type="ECO:0000256" key="4">
    <source>
        <dbReference type="SAM" id="MobiDB-lite"/>
    </source>
</evidence>
<dbReference type="PRINTS" id="PR00315">
    <property type="entry name" value="ELONGATNFCT"/>
</dbReference>
<evidence type="ECO:0000313" key="7">
    <source>
        <dbReference type="Proteomes" id="UP000291189"/>
    </source>
</evidence>
<dbReference type="Gene3D" id="3.30.70.870">
    <property type="entry name" value="Elongation Factor G (Translational Gtpase), domain 3"/>
    <property type="match status" value="1"/>
</dbReference>
<dbReference type="PANTHER" id="PTHR43261:SF1">
    <property type="entry name" value="RIBOSOME-RELEASING FACTOR 2, MITOCHONDRIAL"/>
    <property type="match status" value="1"/>
</dbReference>
<dbReference type="NCBIfam" id="TIGR00231">
    <property type="entry name" value="small_GTP"/>
    <property type="match status" value="1"/>
</dbReference>
<dbReference type="SMART" id="SM00889">
    <property type="entry name" value="EFG_IV"/>
    <property type="match status" value="1"/>
</dbReference>
<keyword evidence="2" id="KW-0648">Protein biosynthesis</keyword>
<dbReference type="Proteomes" id="UP000291189">
    <property type="component" value="Unassembled WGS sequence"/>
</dbReference>
<dbReference type="Pfam" id="PF00679">
    <property type="entry name" value="EFG_C"/>
    <property type="match status" value="1"/>
</dbReference>
<comment type="caution">
    <text evidence="6">The sequence shown here is derived from an EMBL/GenBank/DDBJ whole genome shotgun (WGS) entry which is preliminary data.</text>
</comment>